<accession>A0A1F5G6U7</accession>
<organism evidence="2 3">
    <name type="scientific">Candidatus Curtissbacteria bacterium RIFCSPHIGHO2_02_FULL_40_16b</name>
    <dbReference type="NCBI Taxonomy" id="1797714"/>
    <lineage>
        <taxon>Bacteria</taxon>
        <taxon>Candidatus Curtissiibacteriota</taxon>
    </lineage>
</organism>
<sequence length="142" mass="17089">MKITLFPFSRFEVKDKSMEPSYKEGDRVLTFNWFLPQVHEVIVFKYKRKYYIKRIDKINFRGLRTLGFRRFYHLAQAPRSNVPGSMFPLRFIPALIFNFWRGFREAKIKGEEIYIFGDNKKLSSKLKPINLQQVVGRVILKY</sequence>
<protein>
    <recommendedName>
        <fullName evidence="1">Peptidase S26 domain-containing protein</fullName>
    </recommendedName>
</protein>
<feature type="domain" description="Peptidase S26" evidence="1">
    <location>
        <begin position="3"/>
        <end position="55"/>
    </location>
</feature>
<dbReference type="AlphaFoldDB" id="A0A1F5G6U7"/>
<dbReference type="Pfam" id="PF10502">
    <property type="entry name" value="Peptidase_S26"/>
    <property type="match status" value="1"/>
</dbReference>
<dbReference type="STRING" id="1797714.A3D04_04705"/>
<evidence type="ECO:0000313" key="2">
    <source>
        <dbReference type="EMBL" id="OGD87554.1"/>
    </source>
</evidence>
<dbReference type="Gene3D" id="2.10.109.10">
    <property type="entry name" value="Umud Fragment, subunit A"/>
    <property type="match status" value="1"/>
</dbReference>
<evidence type="ECO:0000313" key="3">
    <source>
        <dbReference type="Proteomes" id="UP000177369"/>
    </source>
</evidence>
<dbReference type="GO" id="GO:0004252">
    <property type="term" value="F:serine-type endopeptidase activity"/>
    <property type="evidence" value="ECO:0007669"/>
    <property type="project" value="InterPro"/>
</dbReference>
<dbReference type="GO" id="GO:0006465">
    <property type="term" value="P:signal peptide processing"/>
    <property type="evidence" value="ECO:0007669"/>
    <property type="project" value="InterPro"/>
</dbReference>
<evidence type="ECO:0000259" key="1">
    <source>
        <dbReference type="Pfam" id="PF10502"/>
    </source>
</evidence>
<dbReference type="Proteomes" id="UP000177369">
    <property type="component" value="Unassembled WGS sequence"/>
</dbReference>
<dbReference type="InterPro" id="IPR036286">
    <property type="entry name" value="LexA/Signal_pep-like_sf"/>
</dbReference>
<comment type="caution">
    <text evidence="2">The sequence shown here is derived from an EMBL/GenBank/DDBJ whole genome shotgun (WGS) entry which is preliminary data.</text>
</comment>
<reference evidence="2 3" key="1">
    <citation type="journal article" date="2016" name="Nat. Commun.">
        <title>Thousands of microbial genomes shed light on interconnected biogeochemical processes in an aquifer system.</title>
        <authorList>
            <person name="Anantharaman K."/>
            <person name="Brown C.T."/>
            <person name="Hug L.A."/>
            <person name="Sharon I."/>
            <person name="Castelle C.J."/>
            <person name="Probst A.J."/>
            <person name="Thomas B.C."/>
            <person name="Singh A."/>
            <person name="Wilkins M.J."/>
            <person name="Karaoz U."/>
            <person name="Brodie E.L."/>
            <person name="Williams K.H."/>
            <person name="Hubbard S.S."/>
            <person name="Banfield J.F."/>
        </authorList>
    </citation>
    <scope>NUCLEOTIDE SEQUENCE [LARGE SCALE GENOMIC DNA]</scope>
</reference>
<dbReference type="SUPFAM" id="SSF51306">
    <property type="entry name" value="LexA/Signal peptidase"/>
    <property type="match status" value="1"/>
</dbReference>
<dbReference type="CDD" id="cd06530">
    <property type="entry name" value="S26_SPase_I"/>
    <property type="match status" value="1"/>
</dbReference>
<dbReference type="InterPro" id="IPR019533">
    <property type="entry name" value="Peptidase_S26"/>
</dbReference>
<name>A0A1F5G6U7_9BACT</name>
<gene>
    <name evidence="2" type="ORF">A3D04_04705</name>
</gene>
<proteinExistence type="predicted"/>
<dbReference type="EMBL" id="MFBD01000046">
    <property type="protein sequence ID" value="OGD87554.1"/>
    <property type="molecule type" value="Genomic_DNA"/>
</dbReference>